<dbReference type="InterPro" id="IPR043502">
    <property type="entry name" value="DNA/RNA_pol_sf"/>
</dbReference>
<gene>
    <name evidence="1" type="ORF">H4Q32_005462</name>
</gene>
<protein>
    <submittedName>
        <fullName evidence="1">Uncharacterized protein</fullName>
    </submittedName>
</protein>
<reference evidence="1 2" key="1">
    <citation type="submission" date="2022-01" db="EMBL/GenBank/DDBJ databases">
        <title>A high-quality chromosome-level genome assembly of rohu carp, Labeo rohita.</title>
        <authorList>
            <person name="Arick M.A. II"/>
            <person name="Hsu C.-Y."/>
            <person name="Magbanua Z."/>
            <person name="Pechanova O."/>
            <person name="Grover C."/>
            <person name="Miller E."/>
            <person name="Thrash A."/>
            <person name="Ezzel L."/>
            <person name="Alam S."/>
            <person name="Benzie J."/>
            <person name="Hamilton M."/>
            <person name="Karsi A."/>
            <person name="Lawrence M.L."/>
            <person name="Peterson D.G."/>
        </authorList>
    </citation>
    <scope>NUCLEOTIDE SEQUENCE [LARGE SCALE GENOMIC DNA]</scope>
    <source>
        <strain evidence="2">BAU-BD-2019</strain>
        <tissue evidence="1">Blood</tissue>
    </source>
</reference>
<dbReference type="SUPFAM" id="SSF56672">
    <property type="entry name" value="DNA/RNA polymerases"/>
    <property type="match status" value="1"/>
</dbReference>
<keyword evidence="2" id="KW-1185">Reference proteome</keyword>
<sequence>MTWKRYDRAPSCPDGGNREALENTLPVNATEKFKFQILTEHLKLEEALLIADSYSYSQYPFTRTMTALDQQYGQPHQLALQRIGELMDGPNICSGDIKAFRLFALKVRSLVGMLGQLGKKGTFELQCGSHVSRLLGKLPHNLRSSFRRFAHPHSVPIPTLLDLAEWLEYEIQVQEDTSRFVPSQRRGPTAHTREVIKGHKPFNKNANILLNTEKVPLNLRTSSSGTKAVPKPYCPYRDHTKHSLNNCSNFKQLTTEQKRKWMKENNRCWCCGRSHQATEYSLKMRCKQCNNRHLLVLHENTVKSAESSQTVHIKGAFTAQQLSLAEHTHPVRALKEKYQHLRGLPLRHLETVRPVLLIGSDYPHLITPVEPVRLGPPGGPAAIKTRLGWTLQGPVQHLQQETNEQHCFFTSTLSPAEIHKLERARYAVKLDQHAEEDSAHSWYIPHHMVHHSGKNRVVFNCSFHYQGQNLNDLLLPGPVLGPSLLAVLLRFRQHSTAVSSDICGMFHQVRLLPEDRPLLRFLWRDLKVQEQPSVFEWQVLPFRDHL</sequence>
<organism evidence="1 2">
    <name type="scientific">Labeo rohita</name>
    <name type="common">Indian major carp</name>
    <name type="synonym">Cyprinus rohita</name>
    <dbReference type="NCBI Taxonomy" id="84645"/>
    <lineage>
        <taxon>Eukaryota</taxon>
        <taxon>Metazoa</taxon>
        <taxon>Chordata</taxon>
        <taxon>Craniata</taxon>
        <taxon>Vertebrata</taxon>
        <taxon>Euteleostomi</taxon>
        <taxon>Actinopterygii</taxon>
        <taxon>Neopterygii</taxon>
        <taxon>Teleostei</taxon>
        <taxon>Ostariophysi</taxon>
        <taxon>Cypriniformes</taxon>
        <taxon>Cyprinidae</taxon>
        <taxon>Labeoninae</taxon>
        <taxon>Labeonini</taxon>
        <taxon>Labeo</taxon>
    </lineage>
</organism>
<dbReference type="PANTHER" id="PTHR47331:SF5">
    <property type="entry name" value="RIBONUCLEASE H"/>
    <property type="match status" value="1"/>
</dbReference>
<name>A0ABQ8N0R6_LABRO</name>
<dbReference type="Proteomes" id="UP000830375">
    <property type="component" value="Unassembled WGS sequence"/>
</dbReference>
<accession>A0ABQ8N0R6</accession>
<evidence type="ECO:0000313" key="1">
    <source>
        <dbReference type="EMBL" id="KAI2668690.1"/>
    </source>
</evidence>
<dbReference type="EMBL" id="JACTAM010000001">
    <property type="protein sequence ID" value="KAI2668690.1"/>
    <property type="molecule type" value="Genomic_DNA"/>
</dbReference>
<proteinExistence type="predicted"/>
<dbReference type="PANTHER" id="PTHR47331">
    <property type="entry name" value="PHD-TYPE DOMAIN-CONTAINING PROTEIN"/>
    <property type="match status" value="1"/>
</dbReference>
<evidence type="ECO:0000313" key="2">
    <source>
        <dbReference type="Proteomes" id="UP000830375"/>
    </source>
</evidence>
<comment type="caution">
    <text evidence="1">The sequence shown here is derived from an EMBL/GenBank/DDBJ whole genome shotgun (WGS) entry which is preliminary data.</text>
</comment>